<accession>W9QTL3</accession>
<evidence type="ECO:0000313" key="1">
    <source>
        <dbReference type="EMBL" id="EXA54115.1"/>
    </source>
</evidence>
<sequence>MIINSLCNGSFYHDVEFLYPGPSIPDSWGQNVRGDLIVLC</sequence>
<name>W9QTL3_FUSOX</name>
<dbReference type="HOGENOM" id="CLU_3299393_0_0_1"/>
<gene>
    <name evidence="1" type="ORF">FOVG_01675</name>
</gene>
<dbReference type="Proteomes" id="UP000030751">
    <property type="component" value="Unassembled WGS sequence"/>
</dbReference>
<organism evidence="1">
    <name type="scientific">Fusarium oxysporum f. sp. pisi HDV247</name>
    <dbReference type="NCBI Taxonomy" id="1080344"/>
    <lineage>
        <taxon>Eukaryota</taxon>
        <taxon>Fungi</taxon>
        <taxon>Dikarya</taxon>
        <taxon>Ascomycota</taxon>
        <taxon>Pezizomycotina</taxon>
        <taxon>Sordariomycetes</taxon>
        <taxon>Hypocreomycetidae</taxon>
        <taxon>Hypocreales</taxon>
        <taxon>Nectriaceae</taxon>
        <taxon>Fusarium</taxon>
        <taxon>Fusarium oxysporum species complex</taxon>
    </lineage>
</organism>
<reference evidence="1" key="2">
    <citation type="submission" date="2012-05" db="EMBL/GenBank/DDBJ databases">
        <title>Annotation of the Genome Sequence of Fusarium oxysporum HDV247.</title>
        <authorList>
            <consortium name="The Broad Institute Genomics Platform"/>
            <person name="Ma L.-J."/>
            <person name="Corby-Kistler H."/>
            <person name="Broz K."/>
            <person name="Gale L.R."/>
            <person name="Jonkers W."/>
            <person name="O'Donnell K."/>
            <person name="Ploetz R."/>
            <person name="Steinberg C."/>
            <person name="Schwartz D.C."/>
            <person name="VanEtten H."/>
            <person name="Zhou S."/>
            <person name="Young S.K."/>
            <person name="Zeng Q."/>
            <person name="Gargeya S."/>
            <person name="Fitzgerald M."/>
            <person name="Abouelleil A."/>
            <person name="Alvarado L."/>
            <person name="Chapman S.B."/>
            <person name="Gainer-Dewar J."/>
            <person name="Goldberg J."/>
            <person name="Griggs A."/>
            <person name="Gujja S."/>
            <person name="Hansen M."/>
            <person name="Howarth C."/>
            <person name="Imamovic A."/>
            <person name="Ireland A."/>
            <person name="Larimer J."/>
            <person name="McCowan C."/>
            <person name="Murphy C."/>
            <person name="Pearson M."/>
            <person name="Poon T.W."/>
            <person name="Priest M."/>
            <person name="Roberts A."/>
            <person name="Saif S."/>
            <person name="Shea T."/>
            <person name="Sykes S."/>
            <person name="Wortman J."/>
            <person name="Nusbaum C."/>
            <person name="Birren B."/>
        </authorList>
    </citation>
    <scope>NUCLEOTIDE SEQUENCE</scope>
    <source>
        <strain evidence="1">HDV247</strain>
    </source>
</reference>
<protein>
    <submittedName>
        <fullName evidence="1">Uncharacterized protein</fullName>
    </submittedName>
</protein>
<proteinExistence type="predicted"/>
<dbReference type="AlphaFoldDB" id="W9QTL3"/>
<reference evidence="1" key="1">
    <citation type="submission" date="2011-10" db="EMBL/GenBank/DDBJ databases">
        <title>The Genome Sequence of Fusarium oxysporum HDV247.</title>
        <authorList>
            <consortium name="The Broad Institute Genome Sequencing Platform"/>
            <person name="Ma L.-J."/>
            <person name="Gale L.R."/>
            <person name="Schwartz D.C."/>
            <person name="Zhou S."/>
            <person name="Corby-Kistler H."/>
            <person name="Young S.K."/>
            <person name="Zeng Q."/>
            <person name="Gargeya S."/>
            <person name="Fitzgerald M."/>
            <person name="Haas B."/>
            <person name="Abouelleil A."/>
            <person name="Alvarado L."/>
            <person name="Arachchi H.M."/>
            <person name="Berlin A."/>
            <person name="Brown A."/>
            <person name="Chapman S.B."/>
            <person name="Chen Z."/>
            <person name="Dunbar C."/>
            <person name="Freedman E."/>
            <person name="Gearin G."/>
            <person name="Goldberg J."/>
            <person name="Griggs A."/>
            <person name="Gujja S."/>
            <person name="Heiman D."/>
            <person name="Howarth C."/>
            <person name="Larson L."/>
            <person name="Lui A."/>
            <person name="MacDonald P.J.P."/>
            <person name="Montmayeur A."/>
            <person name="Murphy C."/>
            <person name="Neiman D."/>
            <person name="Pearson M."/>
            <person name="Priest M."/>
            <person name="Roberts A."/>
            <person name="Saif S."/>
            <person name="Shea T."/>
            <person name="Shenoy N."/>
            <person name="Sisk P."/>
            <person name="Stolte C."/>
            <person name="Sykes S."/>
            <person name="Wortman J."/>
            <person name="Nusbaum C."/>
            <person name="Birren B."/>
        </authorList>
    </citation>
    <scope>NUCLEOTIDE SEQUENCE [LARGE SCALE GENOMIC DNA]</scope>
    <source>
        <strain evidence="1">HDV247</strain>
    </source>
</reference>
<dbReference type="EMBL" id="JH650968">
    <property type="protein sequence ID" value="EXA54115.1"/>
    <property type="molecule type" value="Genomic_DNA"/>
</dbReference>